<protein>
    <recommendedName>
        <fullName evidence="4">Biotin carboxylation domain-containing protein</fullName>
    </recommendedName>
</protein>
<evidence type="ECO:0000256" key="3">
    <source>
        <dbReference type="ARBA" id="ARBA00022840"/>
    </source>
</evidence>
<dbReference type="EMBL" id="UINC01153688">
    <property type="protein sequence ID" value="SVD48542.1"/>
    <property type="molecule type" value="Genomic_DNA"/>
</dbReference>
<dbReference type="PROSITE" id="PS50979">
    <property type="entry name" value="BC"/>
    <property type="match status" value="1"/>
</dbReference>
<reference evidence="5" key="1">
    <citation type="submission" date="2018-05" db="EMBL/GenBank/DDBJ databases">
        <authorList>
            <person name="Lanie J.A."/>
            <person name="Ng W.-L."/>
            <person name="Kazmierczak K.M."/>
            <person name="Andrzejewski T.M."/>
            <person name="Davidsen T.M."/>
            <person name="Wayne K.J."/>
            <person name="Tettelin H."/>
            <person name="Glass J.I."/>
            <person name="Rusch D."/>
            <person name="Podicherti R."/>
            <person name="Tsui H.-C.T."/>
            <person name="Winkler M.E."/>
        </authorList>
    </citation>
    <scope>NUCLEOTIDE SEQUENCE</scope>
</reference>
<evidence type="ECO:0000256" key="1">
    <source>
        <dbReference type="ARBA" id="ARBA00022598"/>
    </source>
</evidence>
<evidence type="ECO:0000259" key="4">
    <source>
        <dbReference type="PROSITE" id="PS50979"/>
    </source>
</evidence>
<proteinExistence type="predicted"/>
<dbReference type="SUPFAM" id="SSF52440">
    <property type="entry name" value="PreATP-grasp domain"/>
    <property type="match status" value="1"/>
</dbReference>
<dbReference type="GO" id="GO:0005524">
    <property type="term" value="F:ATP binding"/>
    <property type="evidence" value="ECO:0007669"/>
    <property type="project" value="UniProtKB-KW"/>
</dbReference>
<keyword evidence="2" id="KW-0547">Nucleotide-binding</keyword>
<sequence>MKKEQFSRIAILNRGEAAIRFMRAARTLSGIHGQPLETVSFYTKPDESALFVRMATHAIDLGE</sequence>
<evidence type="ECO:0000313" key="5">
    <source>
        <dbReference type="EMBL" id="SVD48542.1"/>
    </source>
</evidence>
<keyword evidence="1" id="KW-0436">Ligase</keyword>
<name>A0A382VPX4_9ZZZZ</name>
<feature type="non-terminal residue" evidence="5">
    <location>
        <position position="63"/>
    </location>
</feature>
<evidence type="ECO:0000256" key="2">
    <source>
        <dbReference type="ARBA" id="ARBA00022741"/>
    </source>
</evidence>
<dbReference type="InterPro" id="IPR016185">
    <property type="entry name" value="PreATP-grasp_dom_sf"/>
</dbReference>
<accession>A0A382VPX4</accession>
<dbReference type="InterPro" id="IPR011764">
    <property type="entry name" value="Biotin_carboxylation_dom"/>
</dbReference>
<dbReference type="GO" id="GO:0016874">
    <property type="term" value="F:ligase activity"/>
    <property type="evidence" value="ECO:0007669"/>
    <property type="project" value="UniProtKB-KW"/>
</dbReference>
<dbReference type="Gene3D" id="3.40.50.20">
    <property type="match status" value="1"/>
</dbReference>
<gene>
    <name evidence="5" type="ORF">METZ01_LOCUS401396</name>
</gene>
<keyword evidence="3" id="KW-0067">ATP-binding</keyword>
<dbReference type="Pfam" id="PF00289">
    <property type="entry name" value="Biotin_carb_N"/>
    <property type="match status" value="1"/>
</dbReference>
<dbReference type="AlphaFoldDB" id="A0A382VPX4"/>
<dbReference type="InterPro" id="IPR005481">
    <property type="entry name" value="BC-like_N"/>
</dbReference>
<feature type="domain" description="Biotin carboxylation" evidence="4">
    <location>
        <begin position="5"/>
        <end position="63"/>
    </location>
</feature>
<organism evidence="5">
    <name type="scientific">marine metagenome</name>
    <dbReference type="NCBI Taxonomy" id="408172"/>
    <lineage>
        <taxon>unclassified sequences</taxon>
        <taxon>metagenomes</taxon>
        <taxon>ecological metagenomes</taxon>
    </lineage>
</organism>